<evidence type="ECO:0000313" key="7">
    <source>
        <dbReference type="Proteomes" id="UP000480246"/>
    </source>
</evidence>
<feature type="transmembrane region" description="Helical" evidence="5">
    <location>
        <begin position="21"/>
        <end position="53"/>
    </location>
</feature>
<dbReference type="PANTHER" id="PTHR33514">
    <property type="entry name" value="PROTEIN ABCI12, CHLOROPLASTIC"/>
    <property type="match status" value="1"/>
</dbReference>
<sequence>MFLDFSNKSTWLNQVNPSFKLLLFVFLFVGLLFIDNIHFYLYFTIGLLIIYFLMTGFPIKWLLIFISPFFIIFLSSFISMALFGEGETLWYRFGMIHITQESFFRGIHLGLRGIIFGFLGLIFALTTKPVMFFYSTMQQYRLKPKLAYSFMAAIRLLPMVAEEVYVLKQALKVRGVIFPKGISGFYQRLKYYSVPILAQSIRRAHRIAIAMEAKQFDGNAKRTYYYQSGYSYHDIWFCLLLLGGIMICFFLQNNFTFLPVERVIN</sequence>
<keyword evidence="7" id="KW-1185">Reference proteome</keyword>
<evidence type="ECO:0000313" key="6">
    <source>
        <dbReference type="EMBL" id="KAB8138531.1"/>
    </source>
</evidence>
<dbReference type="InterPro" id="IPR003339">
    <property type="entry name" value="ABC/ECF_trnsptr_transmembrane"/>
</dbReference>
<evidence type="ECO:0000256" key="1">
    <source>
        <dbReference type="ARBA" id="ARBA00004141"/>
    </source>
</evidence>
<comment type="caution">
    <text evidence="6">The sequence shown here is derived from an EMBL/GenBank/DDBJ whole genome shotgun (WGS) entry which is preliminary data.</text>
</comment>
<protein>
    <submittedName>
        <fullName evidence="6">Energy-coupling factor transporter transmembrane protein EcfT</fullName>
    </submittedName>
</protein>
<dbReference type="RefSeq" id="WP_153401802.1">
    <property type="nucleotide sequence ID" value="NZ_ML762425.1"/>
</dbReference>
<feature type="transmembrane region" description="Helical" evidence="5">
    <location>
        <begin position="103"/>
        <end position="126"/>
    </location>
</feature>
<evidence type="ECO:0000256" key="2">
    <source>
        <dbReference type="ARBA" id="ARBA00022692"/>
    </source>
</evidence>
<name>A0A7C8KS16_9BACI</name>
<reference evidence="6 7" key="1">
    <citation type="submission" date="2019-10" db="EMBL/GenBank/DDBJ databases">
        <title>Gracilibacillus sp. nov. isolated from rice seeds.</title>
        <authorList>
            <person name="He S."/>
        </authorList>
    </citation>
    <scope>NUCLEOTIDE SEQUENCE [LARGE SCALE GENOMIC DNA]</scope>
    <source>
        <strain evidence="6 7">TD8</strain>
    </source>
</reference>
<feature type="transmembrane region" description="Helical" evidence="5">
    <location>
        <begin position="235"/>
        <end position="252"/>
    </location>
</feature>
<evidence type="ECO:0000256" key="5">
    <source>
        <dbReference type="SAM" id="Phobius"/>
    </source>
</evidence>
<keyword evidence="2 5" id="KW-0812">Transmembrane</keyword>
<dbReference type="Pfam" id="PF02361">
    <property type="entry name" value="CbiQ"/>
    <property type="match status" value="1"/>
</dbReference>
<dbReference type="Proteomes" id="UP000480246">
    <property type="component" value="Unassembled WGS sequence"/>
</dbReference>
<dbReference type="AlphaFoldDB" id="A0A7C8KS16"/>
<comment type="subcellular location">
    <subcellularLocation>
        <location evidence="1">Membrane</location>
        <topology evidence="1">Multi-pass membrane protein</topology>
    </subcellularLocation>
</comment>
<feature type="transmembrane region" description="Helical" evidence="5">
    <location>
        <begin position="59"/>
        <end position="83"/>
    </location>
</feature>
<evidence type="ECO:0000256" key="3">
    <source>
        <dbReference type="ARBA" id="ARBA00022989"/>
    </source>
</evidence>
<gene>
    <name evidence="6" type="ORF">F9U64_04465</name>
</gene>
<evidence type="ECO:0000256" key="4">
    <source>
        <dbReference type="ARBA" id="ARBA00023136"/>
    </source>
</evidence>
<dbReference type="OrthoDB" id="92887at2"/>
<proteinExistence type="predicted"/>
<dbReference type="GO" id="GO:0005886">
    <property type="term" value="C:plasma membrane"/>
    <property type="evidence" value="ECO:0007669"/>
    <property type="project" value="TreeGrafter"/>
</dbReference>
<accession>A0A7C8KS16</accession>
<dbReference type="EMBL" id="WEID01000016">
    <property type="protein sequence ID" value="KAB8138531.1"/>
    <property type="molecule type" value="Genomic_DNA"/>
</dbReference>
<dbReference type="CDD" id="cd16914">
    <property type="entry name" value="EcfT"/>
    <property type="match status" value="1"/>
</dbReference>
<keyword evidence="4 5" id="KW-0472">Membrane</keyword>
<organism evidence="6 7">
    <name type="scientific">Gracilibacillus oryzae</name>
    <dbReference type="NCBI Taxonomy" id="1672701"/>
    <lineage>
        <taxon>Bacteria</taxon>
        <taxon>Bacillati</taxon>
        <taxon>Bacillota</taxon>
        <taxon>Bacilli</taxon>
        <taxon>Bacillales</taxon>
        <taxon>Bacillaceae</taxon>
        <taxon>Gracilibacillus</taxon>
    </lineage>
</organism>
<dbReference type="PANTHER" id="PTHR33514:SF1">
    <property type="entry name" value="ABC TRANSPORTER PERMEASE"/>
    <property type="match status" value="1"/>
</dbReference>
<keyword evidence="3 5" id="KW-1133">Transmembrane helix</keyword>